<dbReference type="SUPFAM" id="SSF52047">
    <property type="entry name" value="RNI-like"/>
    <property type="match status" value="1"/>
</dbReference>
<accession>A0A162YW87</accession>
<name>A0A162YW87_MUCCL</name>
<comment type="caution">
    <text evidence="2">The sequence shown here is derived from an EMBL/GenBank/DDBJ whole genome shotgun (WGS) entry which is preliminary data.</text>
</comment>
<dbReference type="Pfam" id="PF12937">
    <property type="entry name" value="F-box-like"/>
    <property type="match status" value="1"/>
</dbReference>
<reference evidence="2 3" key="1">
    <citation type="submission" date="2015-06" db="EMBL/GenBank/DDBJ databases">
        <title>Expansion of signal transduction pathways in fungi by whole-genome duplication.</title>
        <authorList>
            <consortium name="DOE Joint Genome Institute"/>
            <person name="Corrochano L.M."/>
            <person name="Kuo A."/>
            <person name="Marcet-Houben M."/>
            <person name="Polaino S."/>
            <person name="Salamov A."/>
            <person name="Villalobos J.M."/>
            <person name="Alvarez M.I."/>
            <person name="Avalos J."/>
            <person name="Benito E.P."/>
            <person name="Benoit I."/>
            <person name="Burger G."/>
            <person name="Camino L.P."/>
            <person name="Canovas D."/>
            <person name="Cerda-Olmedo E."/>
            <person name="Cheng J.-F."/>
            <person name="Dominguez A."/>
            <person name="Elias M."/>
            <person name="Eslava A.P."/>
            <person name="Glaser F."/>
            <person name="Grimwood J."/>
            <person name="Gutierrez G."/>
            <person name="Heitman J."/>
            <person name="Henrissat B."/>
            <person name="Iturriaga E.A."/>
            <person name="Lang B.F."/>
            <person name="Lavin J.L."/>
            <person name="Lee S."/>
            <person name="Li W."/>
            <person name="Lindquist E."/>
            <person name="Lopez-Garcia S."/>
            <person name="Luque E.M."/>
            <person name="Marcos A.T."/>
            <person name="Martin J."/>
            <person name="Mccluskey K."/>
            <person name="Medina H.R."/>
            <person name="Miralles-Duran A."/>
            <person name="Miyazaki A."/>
            <person name="Munoz-Torres E."/>
            <person name="Oguiza J.A."/>
            <person name="Ohm R."/>
            <person name="Olmedo M."/>
            <person name="Orejas M."/>
            <person name="Ortiz-Castellanos L."/>
            <person name="Pisabarro A.G."/>
            <person name="Rodriguez-Romero J."/>
            <person name="Ruiz-Herrera J."/>
            <person name="Ruiz-Vazquez R."/>
            <person name="Sanz C."/>
            <person name="Schackwitz W."/>
            <person name="Schmutz J."/>
            <person name="Shahriari M."/>
            <person name="Shelest E."/>
            <person name="Silva-Franco F."/>
            <person name="Soanes D."/>
            <person name="Syed K."/>
            <person name="Tagua V.G."/>
            <person name="Talbot N.J."/>
            <person name="Thon M."/>
            <person name="De Vries R.P."/>
            <person name="Wiebenga A."/>
            <person name="Yadav J.S."/>
            <person name="Braun E.L."/>
            <person name="Baker S."/>
            <person name="Garre V."/>
            <person name="Horwitz B."/>
            <person name="Torres-Martinez S."/>
            <person name="Idnurm A."/>
            <person name="Herrera-Estrella A."/>
            <person name="Gabaldon T."/>
            <person name="Grigoriev I.V."/>
        </authorList>
    </citation>
    <scope>NUCLEOTIDE SEQUENCE [LARGE SCALE GENOMIC DNA]</scope>
    <source>
        <strain evidence="2 3">CBS 277.49</strain>
    </source>
</reference>
<sequence>MKASDLPQEILQNIFYYLEEGPRYYIDDEEDLAKRSLLQLQLTCKLWSQVAREVFYQNIGHAVKELSFDNKLFNDNLRFAAIVILCPNLKVLLRWERSNADFYTPSLALYQLGFLQKLEKVSPPTKMGNYEAEIESYHNYLKLVFAARQTITSLQLSGGYKEKLAVILRKFINLKEIRFVPDSNIDLQQLSRLLQGSHPHLKVIDISSVVPTTDQHQEQQPLLHGLTENPLTEHFAMELCPLSIQDMQRIQFIFPKVSKLFLNRISALDEPYSGSSVVQEENLDMVFDQFFKYLSTIKQFYVGCVKLSCEELLAALAIVSKHLQVCRVSIEAGYRRHDFFIASAGHFERITIGHGEKPNCCIELKVHHSLINNAFCQDLYKTIARQTAPLDMVIAGTLEEILNPWNQYFGNHIGYLLAHCPSLIQLTVRHLSIDIPQLADTDNPSSVSTLNIIDSSVTPGTLENAARKLKFMSKIKIDNVQQVEYVLSDIRHRIMEINMPQASIESLIFYDHRIDYRTNVIFKIQLTAGTFYYYIDSGGWVTKLSRNAYLNRQTFTQRDYLEFTVHCNDLHRITTTYGTIEID</sequence>
<protein>
    <recommendedName>
        <fullName evidence="1">F-box domain-containing protein</fullName>
    </recommendedName>
</protein>
<dbReference type="Gene3D" id="3.80.10.10">
    <property type="entry name" value="Ribonuclease Inhibitor"/>
    <property type="match status" value="1"/>
</dbReference>
<gene>
    <name evidence="2" type="ORF">MUCCIDRAFT_112474</name>
</gene>
<evidence type="ECO:0000259" key="1">
    <source>
        <dbReference type="Pfam" id="PF12937"/>
    </source>
</evidence>
<dbReference type="EMBL" id="AMYB01000006">
    <property type="protein sequence ID" value="OAD01047.1"/>
    <property type="molecule type" value="Genomic_DNA"/>
</dbReference>
<dbReference type="VEuPathDB" id="FungiDB:MUCCIDRAFT_112474"/>
<dbReference type="Gene3D" id="1.20.1280.50">
    <property type="match status" value="1"/>
</dbReference>
<dbReference type="InterPro" id="IPR001810">
    <property type="entry name" value="F-box_dom"/>
</dbReference>
<evidence type="ECO:0000313" key="3">
    <source>
        <dbReference type="Proteomes" id="UP000077051"/>
    </source>
</evidence>
<feature type="domain" description="F-box" evidence="1">
    <location>
        <begin position="4"/>
        <end position="58"/>
    </location>
</feature>
<organism evidence="2 3">
    <name type="scientific">Mucor lusitanicus CBS 277.49</name>
    <dbReference type="NCBI Taxonomy" id="747725"/>
    <lineage>
        <taxon>Eukaryota</taxon>
        <taxon>Fungi</taxon>
        <taxon>Fungi incertae sedis</taxon>
        <taxon>Mucoromycota</taxon>
        <taxon>Mucoromycotina</taxon>
        <taxon>Mucoromycetes</taxon>
        <taxon>Mucorales</taxon>
        <taxon>Mucorineae</taxon>
        <taxon>Mucoraceae</taxon>
        <taxon>Mucor</taxon>
    </lineage>
</organism>
<evidence type="ECO:0000313" key="2">
    <source>
        <dbReference type="EMBL" id="OAD01047.1"/>
    </source>
</evidence>
<keyword evidence="3" id="KW-1185">Reference proteome</keyword>
<dbReference type="Proteomes" id="UP000077051">
    <property type="component" value="Unassembled WGS sequence"/>
</dbReference>
<dbReference type="CDD" id="cd09917">
    <property type="entry name" value="F-box_SF"/>
    <property type="match status" value="1"/>
</dbReference>
<dbReference type="AlphaFoldDB" id="A0A162YW87"/>
<dbReference type="InterPro" id="IPR032675">
    <property type="entry name" value="LRR_dom_sf"/>
</dbReference>
<proteinExistence type="predicted"/>